<sequence length="148" mass="17360">MKYGLDVNNKNILDEIINYIKESGDFMVNLSEEDVDYNKNINYGKILRKKVLKSNVTNIDFYFKIEFLDKIEGIYIYYSHTEKIERVINSSIGKLMKEPVLIEKKEGENLYLLKNINALGIVLKIPEKLIEKVEIITIKEILKDLKEL</sequence>
<dbReference type="Proteomes" id="UP000306888">
    <property type="component" value="Unassembled WGS sequence"/>
</dbReference>
<dbReference type="AlphaFoldDB" id="A0A4S2DR12"/>
<organism evidence="1 2">
    <name type="scientific">Clostridium sartagoforme</name>
    <dbReference type="NCBI Taxonomy" id="84031"/>
    <lineage>
        <taxon>Bacteria</taxon>
        <taxon>Bacillati</taxon>
        <taxon>Bacillota</taxon>
        <taxon>Clostridia</taxon>
        <taxon>Eubacteriales</taxon>
        <taxon>Clostridiaceae</taxon>
        <taxon>Clostridium</taxon>
    </lineage>
</organism>
<proteinExistence type="predicted"/>
<protein>
    <submittedName>
        <fullName evidence="1">Uncharacterized protein</fullName>
    </submittedName>
</protein>
<dbReference type="EMBL" id="SRYR01000001">
    <property type="protein sequence ID" value="TGY43594.1"/>
    <property type="molecule type" value="Genomic_DNA"/>
</dbReference>
<evidence type="ECO:0000313" key="2">
    <source>
        <dbReference type="Proteomes" id="UP000306888"/>
    </source>
</evidence>
<evidence type="ECO:0000313" key="1">
    <source>
        <dbReference type="EMBL" id="TGY43594.1"/>
    </source>
</evidence>
<name>A0A4S2DR12_9CLOT</name>
<reference evidence="1 2" key="1">
    <citation type="submission" date="2019-04" db="EMBL/GenBank/DDBJ databases">
        <title>Microbes associate with the intestines of laboratory mice.</title>
        <authorList>
            <person name="Navarre W."/>
            <person name="Wong E."/>
            <person name="Huang K."/>
            <person name="Tropini C."/>
            <person name="Ng K."/>
            <person name="Yu B."/>
        </authorList>
    </citation>
    <scope>NUCLEOTIDE SEQUENCE [LARGE SCALE GENOMIC DNA]</scope>
    <source>
        <strain evidence="1 2">NM50_B9-20</strain>
    </source>
</reference>
<accession>A0A4S2DR12</accession>
<dbReference type="RefSeq" id="WP_136004047.1">
    <property type="nucleotide sequence ID" value="NZ_SRYR01000001.1"/>
</dbReference>
<keyword evidence="2" id="KW-1185">Reference proteome</keyword>
<gene>
    <name evidence="1" type="ORF">E5347_01920</name>
</gene>
<comment type="caution">
    <text evidence="1">The sequence shown here is derived from an EMBL/GenBank/DDBJ whole genome shotgun (WGS) entry which is preliminary data.</text>
</comment>
<dbReference type="OrthoDB" id="1929132at2"/>